<protein>
    <recommendedName>
        <fullName evidence="7">Replication protein A C-terminal domain-containing protein</fullName>
    </recommendedName>
</protein>
<dbReference type="PANTHER" id="PTHR13989:SF16">
    <property type="entry name" value="REPLICATION PROTEIN A2"/>
    <property type="match status" value="1"/>
</dbReference>
<dbReference type="Proteomes" id="UP000828390">
    <property type="component" value="Unassembled WGS sequence"/>
</dbReference>
<dbReference type="InterPro" id="IPR014892">
    <property type="entry name" value="RPA_C"/>
</dbReference>
<evidence type="ECO:0000256" key="1">
    <source>
        <dbReference type="ARBA" id="ARBA00004123"/>
    </source>
</evidence>
<dbReference type="SUPFAM" id="SSF50249">
    <property type="entry name" value="Nucleic acid-binding proteins"/>
    <property type="match status" value="1"/>
</dbReference>
<proteinExistence type="inferred from homology"/>
<dbReference type="CDD" id="cd04478">
    <property type="entry name" value="RPA2_DBD_D"/>
    <property type="match status" value="1"/>
</dbReference>
<gene>
    <name evidence="8" type="ORF">DPMN_064108</name>
</gene>
<dbReference type="GO" id="GO:0003697">
    <property type="term" value="F:single-stranded DNA binding"/>
    <property type="evidence" value="ECO:0007669"/>
    <property type="project" value="TreeGrafter"/>
</dbReference>
<evidence type="ECO:0000256" key="2">
    <source>
        <dbReference type="ARBA" id="ARBA00007815"/>
    </source>
</evidence>
<feature type="region of interest" description="Disordered" evidence="6">
    <location>
        <begin position="1"/>
        <end position="36"/>
    </location>
</feature>
<dbReference type="InterPro" id="IPR040260">
    <property type="entry name" value="RFA2-like"/>
</dbReference>
<evidence type="ECO:0000256" key="5">
    <source>
        <dbReference type="ARBA" id="ARBA00023242"/>
    </source>
</evidence>
<dbReference type="Gene3D" id="2.40.50.140">
    <property type="entry name" value="Nucleic acid-binding proteins"/>
    <property type="match status" value="1"/>
</dbReference>
<dbReference type="InterPro" id="IPR014646">
    <property type="entry name" value="Rfa2/RPA32"/>
</dbReference>
<dbReference type="GO" id="GO:0000724">
    <property type="term" value="P:double-strand break repair via homologous recombination"/>
    <property type="evidence" value="ECO:0007669"/>
    <property type="project" value="TreeGrafter"/>
</dbReference>
<dbReference type="GO" id="GO:0000781">
    <property type="term" value="C:chromosome, telomeric region"/>
    <property type="evidence" value="ECO:0007669"/>
    <property type="project" value="TreeGrafter"/>
</dbReference>
<evidence type="ECO:0000259" key="7">
    <source>
        <dbReference type="Pfam" id="PF08784"/>
    </source>
</evidence>
<dbReference type="GO" id="GO:0006260">
    <property type="term" value="P:DNA replication"/>
    <property type="evidence" value="ECO:0007669"/>
    <property type="project" value="UniProtKB-KW"/>
</dbReference>
<dbReference type="PANTHER" id="PTHR13989">
    <property type="entry name" value="REPLICATION PROTEIN A-RELATED"/>
    <property type="match status" value="1"/>
</dbReference>
<sequence length="264" mass="28889">MWNNQDGFQNQGGFSSPGGFGTPQQSDERKASQKPQYVAPVTIAEIINSQIADEKFYSGDMEIYQVTIVGLVRSVKESATRLDYEVDDLSGPPLEVKQFVDNDESVPDEERVKAMRENTYVRVRGTVRSFGGKKSIVATKITPVTDMNELTYHILEVVHSHVTFNAANGDAGASTSNVRQGGVTTMSNGGDHNNDMVSGLTSIQNQVRVAIRNDMSSEGASVDAVCRQMRGVPEKAIREAIDFLSSEGHIYSTIDDDHYKATDS</sequence>
<dbReference type="SUPFAM" id="SSF46785">
    <property type="entry name" value="Winged helix' DNA-binding domain"/>
    <property type="match status" value="1"/>
</dbReference>
<name>A0A9D4HKS6_DREPO</name>
<keyword evidence="5" id="KW-0539">Nucleus</keyword>
<dbReference type="GO" id="GO:0005662">
    <property type="term" value="C:DNA replication factor A complex"/>
    <property type="evidence" value="ECO:0007669"/>
    <property type="project" value="TreeGrafter"/>
</dbReference>
<dbReference type="AlphaFoldDB" id="A0A9D4HKS6"/>
<keyword evidence="9" id="KW-1185">Reference proteome</keyword>
<dbReference type="GO" id="GO:0006289">
    <property type="term" value="P:nucleotide-excision repair"/>
    <property type="evidence" value="ECO:0007669"/>
    <property type="project" value="TreeGrafter"/>
</dbReference>
<evidence type="ECO:0000256" key="3">
    <source>
        <dbReference type="ARBA" id="ARBA00022705"/>
    </source>
</evidence>
<evidence type="ECO:0000256" key="4">
    <source>
        <dbReference type="ARBA" id="ARBA00023125"/>
    </source>
</evidence>
<dbReference type="GO" id="GO:0035861">
    <property type="term" value="C:site of double-strand break"/>
    <property type="evidence" value="ECO:0007669"/>
    <property type="project" value="TreeGrafter"/>
</dbReference>
<dbReference type="Pfam" id="PF08784">
    <property type="entry name" value="RPA_C"/>
    <property type="match status" value="1"/>
</dbReference>
<dbReference type="EMBL" id="JAIWYP010000013">
    <property type="protein sequence ID" value="KAH3721189.1"/>
    <property type="molecule type" value="Genomic_DNA"/>
</dbReference>
<accession>A0A9D4HKS6</accession>
<evidence type="ECO:0000313" key="9">
    <source>
        <dbReference type="Proteomes" id="UP000828390"/>
    </source>
</evidence>
<reference evidence="8" key="2">
    <citation type="submission" date="2020-11" db="EMBL/GenBank/DDBJ databases">
        <authorList>
            <person name="McCartney M.A."/>
            <person name="Auch B."/>
            <person name="Kono T."/>
            <person name="Mallez S."/>
            <person name="Becker A."/>
            <person name="Gohl D.M."/>
            <person name="Silverstein K.A.T."/>
            <person name="Koren S."/>
            <person name="Bechman K.B."/>
            <person name="Herman A."/>
            <person name="Abrahante J.E."/>
            <person name="Garbe J."/>
        </authorList>
    </citation>
    <scope>NUCLEOTIDE SEQUENCE</scope>
    <source>
        <strain evidence="8">Duluth1</strain>
        <tissue evidence="8">Whole animal</tissue>
    </source>
</reference>
<organism evidence="8 9">
    <name type="scientific">Dreissena polymorpha</name>
    <name type="common">Zebra mussel</name>
    <name type="synonym">Mytilus polymorpha</name>
    <dbReference type="NCBI Taxonomy" id="45954"/>
    <lineage>
        <taxon>Eukaryota</taxon>
        <taxon>Metazoa</taxon>
        <taxon>Spiralia</taxon>
        <taxon>Lophotrochozoa</taxon>
        <taxon>Mollusca</taxon>
        <taxon>Bivalvia</taxon>
        <taxon>Autobranchia</taxon>
        <taxon>Heteroconchia</taxon>
        <taxon>Euheterodonta</taxon>
        <taxon>Imparidentia</taxon>
        <taxon>Neoheterodontei</taxon>
        <taxon>Myida</taxon>
        <taxon>Dreissenoidea</taxon>
        <taxon>Dreissenidae</taxon>
        <taxon>Dreissena</taxon>
    </lineage>
</organism>
<comment type="subcellular location">
    <subcellularLocation>
        <location evidence="1">Nucleus</location>
    </subcellularLocation>
</comment>
<dbReference type="OrthoDB" id="25571at2759"/>
<evidence type="ECO:0000313" key="8">
    <source>
        <dbReference type="EMBL" id="KAH3721189.1"/>
    </source>
</evidence>
<feature type="domain" description="Replication protein A C-terminal" evidence="7">
    <location>
        <begin position="169"/>
        <end position="257"/>
    </location>
</feature>
<dbReference type="InterPro" id="IPR012340">
    <property type="entry name" value="NA-bd_OB-fold"/>
</dbReference>
<dbReference type="InterPro" id="IPR036388">
    <property type="entry name" value="WH-like_DNA-bd_sf"/>
</dbReference>
<comment type="similarity">
    <text evidence="2">Belongs to the replication factor A protein 2 family.</text>
</comment>
<dbReference type="FunFam" id="1.10.10.10:FF:000168">
    <property type="entry name" value="Replication protein A 32 kDa subunit"/>
    <property type="match status" value="1"/>
</dbReference>
<reference evidence="8" key="1">
    <citation type="journal article" date="2019" name="bioRxiv">
        <title>The Genome of the Zebra Mussel, Dreissena polymorpha: A Resource for Invasive Species Research.</title>
        <authorList>
            <person name="McCartney M.A."/>
            <person name="Auch B."/>
            <person name="Kono T."/>
            <person name="Mallez S."/>
            <person name="Zhang Y."/>
            <person name="Obille A."/>
            <person name="Becker A."/>
            <person name="Abrahante J.E."/>
            <person name="Garbe J."/>
            <person name="Badalamenti J.P."/>
            <person name="Herman A."/>
            <person name="Mangelson H."/>
            <person name="Liachko I."/>
            <person name="Sullivan S."/>
            <person name="Sone E.D."/>
            <person name="Koren S."/>
            <person name="Silverstein K.A.T."/>
            <person name="Beckman K.B."/>
            <person name="Gohl D.M."/>
        </authorList>
    </citation>
    <scope>NUCLEOTIDE SEQUENCE</scope>
    <source>
        <strain evidence="8">Duluth1</strain>
        <tissue evidence="8">Whole animal</tissue>
    </source>
</reference>
<keyword evidence="3" id="KW-0235">DNA replication</keyword>
<comment type="caution">
    <text evidence="8">The sequence shown here is derived from an EMBL/GenBank/DDBJ whole genome shotgun (WGS) entry which is preliminary data.</text>
</comment>
<dbReference type="InterPro" id="IPR036390">
    <property type="entry name" value="WH_DNA-bd_sf"/>
</dbReference>
<dbReference type="Gene3D" id="1.10.10.10">
    <property type="entry name" value="Winged helix-like DNA-binding domain superfamily/Winged helix DNA-binding domain"/>
    <property type="match status" value="1"/>
</dbReference>
<dbReference type="PIRSF" id="PIRSF036949">
    <property type="entry name" value="RPA32"/>
    <property type="match status" value="1"/>
</dbReference>
<evidence type="ECO:0000256" key="6">
    <source>
        <dbReference type="SAM" id="MobiDB-lite"/>
    </source>
</evidence>
<keyword evidence="4" id="KW-0238">DNA-binding</keyword>